<feature type="domain" description="Amine oxidase" evidence="1">
    <location>
        <begin position="39"/>
        <end position="434"/>
    </location>
</feature>
<dbReference type="Gene3D" id="3.90.660.10">
    <property type="match status" value="1"/>
</dbReference>
<reference evidence="2" key="1">
    <citation type="journal article" date="2023" name="IScience">
        <title>Live-bearing cockroach genome reveals convergent evolutionary mechanisms linked to viviparity in insects and beyond.</title>
        <authorList>
            <person name="Fouks B."/>
            <person name="Harrison M.C."/>
            <person name="Mikhailova A.A."/>
            <person name="Marchal E."/>
            <person name="English S."/>
            <person name="Carruthers M."/>
            <person name="Jennings E.C."/>
            <person name="Chiamaka E.L."/>
            <person name="Frigard R.A."/>
            <person name="Pippel M."/>
            <person name="Attardo G.M."/>
            <person name="Benoit J.B."/>
            <person name="Bornberg-Bauer E."/>
            <person name="Tobe S.S."/>
        </authorList>
    </citation>
    <scope>NUCLEOTIDE SEQUENCE</scope>
    <source>
        <strain evidence="2">Stay&amp;Tobe</strain>
    </source>
</reference>
<keyword evidence="3" id="KW-1185">Reference proteome</keyword>
<protein>
    <recommendedName>
        <fullName evidence="1">Amine oxidase domain-containing protein</fullName>
    </recommendedName>
</protein>
<dbReference type="SUPFAM" id="SSF54373">
    <property type="entry name" value="FAD-linked reductases, C-terminal domain"/>
    <property type="match status" value="1"/>
</dbReference>
<dbReference type="InterPro" id="IPR050281">
    <property type="entry name" value="Flavin_monoamine_oxidase"/>
</dbReference>
<proteinExistence type="predicted"/>
<dbReference type="Proteomes" id="UP001233999">
    <property type="component" value="Unassembled WGS sequence"/>
</dbReference>
<accession>A0AAD8EM14</accession>
<dbReference type="InterPro" id="IPR036188">
    <property type="entry name" value="FAD/NAD-bd_sf"/>
</dbReference>
<evidence type="ECO:0000313" key="3">
    <source>
        <dbReference type="Proteomes" id="UP001233999"/>
    </source>
</evidence>
<dbReference type="PANTHER" id="PTHR10742">
    <property type="entry name" value="FLAVIN MONOAMINE OXIDASE"/>
    <property type="match status" value="1"/>
</dbReference>
<feature type="non-terminal residue" evidence="2">
    <location>
        <position position="1"/>
    </location>
</feature>
<comment type="caution">
    <text evidence="2">The sequence shown here is derived from an EMBL/GenBank/DDBJ whole genome shotgun (WGS) entry which is preliminary data.</text>
</comment>
<dbReference type="Gene3D" id="3.50.50.60">
    <property type="entry name" value="FAD/NAD(P)-binding domain"/>
    <property type="match status" value="1"/>
</dbReference>
<dbReference type="GO" id="GO:0046592">
    <property type="term" value="F:polyamine oxidase activity"/>
    <property type="evidence" value="ECO:0007669"/>
    <property type="project" value="TreeGrafter"/>
</dbReference>
<evidence type="ECO:0000259" key="1">
    <source>
        <dbReference type="Pfam" id="PF01593"/>
    </source>
</evidence>
<dbReference type="EMBL" id="JASPKZ010002320">
    <property type="protein sequence ID" value="KAJ9595675.1"/>
    <property type="molecule type" value="Genomic_DNA"/>
</dbReference>
<dbReference type="SUPFAM" id="SSF51905">
    <property type="entry name" value="FAD/NAD(P)-binding domain"/>
    <property type="match status" value="1"/>
</dbReference>
<organism evidence="2 3">
    <name type="scientific">Diploptera punctata</name>
    <name type="common">Pacific beetle cockroach</name>
    <dbReference type="NCBI Taxonomy" id="6984"/>
    <lineage>
        <taxon>Eukaryota</taxon>
        <taxon>Metazoa</taxon>
        <taxon>Ecdysozoa</taxon>
        <taxon>Arthropoda</taxon>
        <taxon>Hexapoda</taxon>
        <taxon>Insecta</taxon>
        <taxon>Pterygota</taxon>
        <taxon>Neoptera</taxon>
        <taxon>Polyneoptera</taxon>
        <taxon>Dictyoptera</taxon>
        <taxon>Blattodea</taxon>
        <taxon>Blaberoidea</taxon>
        <taxon>Blaberidae</taxon>
        <taxon>Diplopterinae</taxon>
        <taxon>Diploptera</taxon>
    </lineage>
</organism>
<gene>
    <name evidence="2" type="ORF">L9F63_013141</name>
</gene>
<dbReference type="PRINTS" id="PR00419">
    <property type="entry name" value="ADXRDTASE"/>
</dbReference>
<dbReference type="Pfam" id="PF01593">
    <property type="entry name" value="Amino_oxidase"/>
    <property type="match status" value="1"/>
</dbReference>
<dbReference type="PANTHER" id="PTHR10742:SF398">
    <property type="entry name" value="AMINE OXIDASE DOMAIN-CONTAINING PROTEIN-RELATED"/>
    <property type="match status" value="1"/>
</dbReference>
<dbReference type="InterPro" id="IPR002937">
    <property type="entry name" value="Amino_oxidase"/>
</dbReference>
<sequence>MWTLVNVITAVGLFTGINVFLQRGQTKEVDVVIVGAGPSGIAAASRLLENGVDKIVVLEAEDRIGGRIHTIPLDYQFHLTVELVIGDPVNGVVDLGRAVRFNEKEESEQKNSFPIEESGELVDRGVSAEYMKIYEEISASTRSQLHNYTGSLGQYYTQQFPSKLEEHSISDRHLDKQFLSWFEKAENIMDASDSWFYTSGRGETVYRECSGNLYWAWKTGGYHTVLHLLMKKLPDESQQLPVLERVSLRSEVTEIAWVGDDKVQVTCGNGVTYLTPQVIVTTSLGVLKHKAHSIFQPPLPPTKLNAIRGLSFGTVDKIYLKFPYKWWPDNYTAFSFLYQKENHPCRTKDCWFKDLFAFNTVYNHPLLLAGWISGPAARIMEQLPVEEVKQESVRVLQKFVGKALNVSVPEPQQIIRTKWHTNPHFRGSYSYRSLKTEAMGVSAADLAEPLLNTKGLP</sequence>
<dbReference type="AlphaFoldDB" id="A0AAD8EM14"/>
<name>A0AAD8EM14_DIPPU</name>
<reference evidence="2" key="2">
    <citation type="submission" date="2023-05" db="EMBL/GenBank/DDBJ databases">
        <authorList>
            <person name="Fouks B."/>
        </authorList>
    </citation>
    <scope>NUCLEOTIDE SEQUENCE</scope>
    <source>
        <strain evidence="2">Stay&amp;Tobe</strain>
        <tissue evidence="2">Testes</tissue>
    </source>
</reference>
<evidence type="ECO:0000313" key="2">
    <source>
        <dbReference type="EMBL" id="KAJ9595675.1"/>
    </source>
</evidence>